<accession>A0A6A6VYA1</accession>
<evidence type="ECO:0000256" key="1">
    <source>
        <dbReference type="ARBA" id="ARBA00005234"/>
    </source>
</evidence>
<dbReference type="Proteomes" id="UP000799437">
    <property type="component" value="Unassembled WGS sequence"/>
</dbReference>
<evidence type="ECO:0000313" key="9">
    <source>
        <dbReference type="Proteomes" id="UP000799437"/>
    </source>
</evidence>
<feature type="domain" description="Ubiquitin-like protease family profile" evidence="7">
    <location>
        <begin position="147"/>
        <end position="238"/>
    </location>
</feature>
<evidence type="ECO:0000256" key="6">
    <source>
        <dbReference type="SAM" id="MobiDB-lite"/>
    </source>
</evidence>
<dbReference type="SUPFAM" id="SSF54001">
    <property type="entry name" value="Cysteine proteinases"/>
    <property type="match status" value="1"/>
</dbReference>
<feature type="compositionally biased region" description="Polar residues" evidence="6">
    <location>
        <begin position="52"/>
        <end position="62"/>
    </location>
</feature>
<dbReference type="PANTHER" id="PTHR46896">
    <property type="entry name" value="SENTRIN-SPECIFIC PROTEASE"/>
    <property type="match status" value="1"/>
</dbReference>
<proteinExistence type="inferred from homology"/>
<dbReference type="GO" id="GO:0006508">
    <property type="term" value="P:proteolysis"/>
    <property type="evidence" value="ECO:0007669"/>
    <property type="project" value="UniProtKB-KW"/>
</dbReference>
<comment type="similarity">
    <text evidence="1">Belongs to the peptidase C48 family.</text>
</comment>
<dbReference type="PANTHER" id="PTHR46896:SF3">
    <property type="entry name" value="FI06413P-RELATED"/>
    <property type="match status" value="1"/>
</dbReference>
<name>A0A6A6VYA1_9PEZI</name>
<feature type="region of interest" description="Disordered" evidence="6">
    <location>
        <begin position="1"/>
        <end position="126"/>
    </location>
</feature>
<evidence type="ECO:0000256" key="4">
    <source>
        <dbReference type="ARBA" id="ARBA00022786"/>
    </source>
</evidence>
<dbReference type="Gene3D" id="3.40.395.10">
    <property type="entry name" value="Adenoviral Proteinase, Chain A"/>
    <property type="match status" value="1"/>
</dbReference>
<dbReference type="GO" id="GO:0070139">
    <property type="term" value="F:SUMO-specific endopeptidase activity"/>
    <property type="evidence" value="ECO:0007669"/>
    <property type="project" value="TreeGrafter"/>
</dbReference>
<evidence type="ECO:0000256" key="5">
    <source>
        <dbReference type="ARBA" id="ARBA00022801"/>
    </source>
</evidence>
<feature type="compositionally biased region" description="Basic and acidic residues" evidence="6">
    <location>
        <begin position="63"/>
        <end position="74"/>
    </location>
</feature>
<dbReference type="GeneID" id="54480224"/>
<organism evidence="8 9">
    <name type="scientific">Pseudovirgaria hyperparasitica</name>
    <dbReference type="NCBI Taxonomy" id="470096"/>
    <lineage>
        <taxon>Eukaryota</taxon>
        <taxon>Fungi</taxon>
        <taxon>Dikarya</taxon>
        <taxon>Ascomycota</taxon>
        <taxon>Pezizomycotina</taxon>
        <taxon>Dothideomycetes</taxon>
        <taxon>Dothideomycetes incertae sedis</taxon>
        <taxon>Acrospermales</taxon>
        <taxon>Acrospermaceae</taxon>
        <taxon>Pseudovirgaria</taxon>
    </lineage>
</organism>
<dbReference type="InterPro" id="IPR038765">
    <property type="entry name" value="Papain-like_cys_pep_sf"/>
</dbReference>
<keyword evidence="3" id="KW-0645">Protease</keyword>
<dbReference type="AlphaFoldDB" id="A0A6A6VYA1"/>
<gene>
    <name evidence="8" type="ORF">EJ05DRAFT_133812</name>
</gene>
<reference evidence="8" key="1">
    <citation type="journal article" date="2020" name="Stud. Mycol.">
        <title>101 Dothideomycetes genomes: a test case for predicting lifestyles and emergence of pathogens.</title>
        <authorList>
            <person name="Haridas S."/>
            <person name="Albert R."/>
            <person name="Binder M."/>
            <person name="Bloem J."/>
            <person name="Labutti K."/>
            <person name="Salamov A."/>
            <person name="Andreopoulos B."/>
            <person name="Baker S."/>
            <person name="Barry K."/>
            <person name="Bills G."/>
            <person name="Bluhm B."/>
            <person name="Cannon C."/>
            <person name="Castanera R."/>
            <person name="Culley D."/>
            <person name="Daum C."/>
            <person name="Ezra D."/>
            <person name="Gonzalez J."/>
            <person name="Henrissat B."/>
            <person name="Kuo A."/>
            <person name="Liang C."/>
            <person name="Lipzen A."/>
            <person name="Lutzoni F."/>
            <person name="Magnuson J."/>
            <person name="Mondo S."/>
            <person name="Nolan M."/>
            <person name="Ohm R."/>
            <person name="Pangilinan J."/>
            <person name="Park H.-J."/>
            <person name="Ramirez L."/>
            <person name="Alfaro M."/>
            <person name="Sun H."/>
            <person name="Tritt A."/>
            <person name="Yoshinaga Y."/>
            <person name="Zwiers L.-H."/>
            <person name="Turgeon B."/>
            <person name="Goodwin S."/>
            <person name="Spatafora J."/>
            <person name="Crous P."/>
            <person name="Grigoriev I."/>
        </authorList>
    </citation>
    <scope>NUCLEOTIDE SEQUENCE</scope>
    <source>
        <strain evidence="8">CBS 121739</strain>
    </source>
</reference>
<protein>
    <submittedName>
        <fullName evidence="8">Cysteine proteinase</fullName>
    </submittedName>
</protein>
<evidence type="ECO:0000256" key="3">
    <source>
        <dbReference type="ARBA" id="ARBA00022670"/>
    </source>
</evidence>
<dbReference type="GO" id="GO:0005737">
    <property type="term" value="C:cytoplasm"/>
    <property type="evidence" value="ECO:0007669"/>
    <property type="project" value="TreeGrafter"/>
</dbReference>
<dbReference type="GO" id="GO:0005634">
    <property type="term" value="C:nucleus"/>
    <property type="evidence" value="ECO:0007669"/>
    <property type="project" value="TreeGrafter"/>
</dbReference>
<evidence type="ECO:0000313" key="8">
    <source>
        <dbReference type="EMBL" id="KAF2754796.1"/>
    </source>
</evidence>
<dbReference type="RefSeq" id="XP_033597247.1">
    <property type="nucleotide sequence ID" value="XM_033739170.1"/>
</dbReference>
<keyword evidence="4" id="KW-0833">Ubl conjugation pathway</keyword>
<dbReference type="InterPro" id="IPR051947">
    <property type="entry name" value="Sentrin-specific_protease"/>
</dbReference>
<dbReference type="GO" id="GO:0016926">
    <property type="term" value="P:protein desumoylation"/>
    <property type="evidence" value="ECO:0007669"/>
    <property type="project" value="TreeGrafter"/>
</dbReference>
<dbReference type="PROSITE" id="PS50600">
    <property type="entry name" value="ULP_PROTEASE"/>
    <property type="match status" value="1"/>
</dbReference>
<keyword evidence="9" id="KW-1185">Reference proteome</keyword>
<dbReference type="OrthoDB" id="442460at2759"/>
<sequence>MKQTKSLNIERGKDEEEGRVGVHRKQPSELEGTRETSSHKATRKGGAIHQGMTRTLCTTSQMRNEKVDGHDNSSHNRKSNKCNAPESIQDKVPASLRATRSSNRVNKRPPVSYEEKSPSLKKFSKKHGLGTPWDHPAYFPPTGRPQASVRFDDLPKLDEGECLNDSLIEFYMTYCHEEAKREKRVLPDSVYIFNSFFYTSLTQTRNSKDKINYDAVARWTRKVDLFTYEYVVIPINEE</sequence>
<dbReference type="EMBL" id="ML996579">
    <property type="protein sequence ID" value="KAF2754796.1"/>
    <property type="molecule type" value="Genomic_DNA"/>
</dbReference>
<keyword evidence="5" id="KW-0378">Hydrolase</keyword>
<feature type="compositionally biased region" description="Basic and acidic residues" evidence="6">
    <location>
        <begin position="8"/>
        <end position="38"/>
    </location>
</feature>
<evidence type="ECO:0000259" key="7">
    <source>
        <dbReference type="PROSITE" id="PS50600"/>
    </source>
</evidence>
<evidence type="ECO:0000256" key="2">
    <source>
        <dbReference type="ARBA" id="ARBA00022553"/>
    </source>
</evidence>
<dbReference type="InterPro" id="IPR003653">
    <property type="entry name" value="Peptidase_C48_C"/>
</dbReference>
<dbReference type="Pfam" id="PF02902">
    <property type="entry name" value="Peptidase_C48"/>
    <property type="match status" value="1"/>
</dbReference>
<keyword evidence="2" id="KW-0597">Phosphoprotein</keyword>